<sequence>MTSTTQSTTQGPAADQVAVAGLTQRVIAAWAYGDGDGFADVFTEDGTMILPGMYRKGREEIRAYLKDAFANQYKNTQVTGKPIDMRFLGDSVVVLQTQGGVLAAGESEVSDDQAIRATWLAVKQDGAWRLAAYQNSPAFKSLPTPGTQA</sequence>
<dbReference type="RefSeq" id="WP_344508643.1">
    <property type="nucleotide sequence ID" value="NZ_BAAAQD010000020.1"/>
</dbReference>
<evidence type="ECO:0000259" key="1">
    <source>
        <dbReference type="Pfam" id="PF12680"/>
    </source>
</evidence>
<dbReference type="Pfam" id="PF12680">
    <property type="entry name" value="SnoaL_2"/>
    <property type="match status" value="1"/>
</dbReference>
<dbReference type="EMBL" id="BAAAQD010000020">
    <property type="protein sequence ID" value="GAA1547936.1"/>
    <property type="molecule type" value="Genomic_DNA"/>
</dbReference>
<protein>
    <submittedName>
        <fullName evidence="2">SgcJ/EcaC family oxidoreductase</fullName>
    </submittedName>
</protein>
<dbReference type="Proteomes" id="UP001501470">
    <property type="component" value="Unassembled WGS sequence"/>
</dbReference>
<feature type="domain" description="SnoaL-like" evidence="1">
    <location>
        <begin position="24"/>
        <end position="108"/>
    </location>
</feature>
<dbReference type="InterPro" id="IPR011944">
    <property type="entry name" value="Steroid_delta5-4_isomerase"/>
</dbReference>
<proteinExistence type="predicted"/>
<dbReference type="NCBIfam" id="TIGR02246">
    <property type="entry name" value="SgcJ/EcaC family oxidoreductase"/>
    <property type="match status" value="1"/>
</dbReference>
<dbReference type="SUPFAM" id="SSF54427">
    <property type="entry name" value="NTF2-like"/>
    <property type="match status" value="1"/>
</dbReference>
<reference evidence="3" key="1">
    <citation type="journal article" date="2019" name="Int. J. Syst. Evol. Microbiol.">
        <title>The Global Catalogue of Microorganisms (GCM) 10K type strain sequencing project: providing services to taxonomists for standard genome sequencing and annotation.</title>
        <authorList>
            <consortium name="The Broad Institute Genomics Platform"/>
            <consortium name="The Broad Institute Genome Sequencing Center for Infectious Disease"/>
            <person name="Wu L."/>
            <person name="Ma J."/>
        </authorList>
    </citation>
    <scope>NUCLEOTIDE SEQUENCE [LARGE SCALE GENOMIC DNA]</scope>
    <source>
        <strain evidence="3">JCM 15933</strain>
    </source>
</reference>
<organism evidence="2 3">
    <name type="scientific">Dactylosporangium maewongense</name>
    <dbReference type="NCBI Taxonomy" id="634393"/>
    <lineage>
        <taxon>Bacteria</taxon>
        <taxon>Bacillati</taxon>
        <taxon>Actinomycetota</taxon>
        <taxon>Actinomycetes</taxon>
        <taxon>Micromonosporales</taxon>
        <taxon>Micromonosporaceae</taxon>
        <taxon>Dactylosporangium</taxon>
    </lineage>
</organism>
<name>A0ABP4MNP2_9ACTN</name>
<evidence type="ECO:0000313" key="3">
    <source>
        <dbReference type="Proteomes" id="UP001501470"/>
    </source>
</evidence>
<keyword evidence="3" id="KW-1185">Reference proteome</keyword>
<comment type="caution">
    <text evidence="2">The sequence shown here is derived from an EMBL/GenBank/DDBJ whole genome shotgun (WGS) entry which is preliminary data.</text>
</comment>
<gene>
    <name evidence="2" type="ORF">GCM10009827_080250</name>
</gene>
<accession>A0ABP4MNP2</accession>
<dbReference type="Gene3D" id="3.10.450.50">
    <property type="match status" value="1"/>
</dbReference>
<evidence type="ECO:0000313" key="2">
    <source>
        <dbReference type="EMBL" id="GAA1547936.1"/>
    </source>
</evidence>
<dbReference type="InterPro" id="IPR032710">
    <property type="entry name" value="NTF2-like_dom_sf"/>
</dbReference>
<dbReference type="InterPro" id="IPR037401">
    <property type="entry name" value="SnoaL-like"/>
</dbReference>